<reference evidence="7 8" key="1">
    <citation type="journal article" date="2018" name="Front. Microbiol.">
        <title>Genomic and genetic insights into a cosmopolitan fungus, Paecilomyces variotii (Eurotiales).</title>
        <authorList>
            <person name="Urquhart A.S."/>
            <person name="Mondo S.J."/>
            <person name="Makela M.R."/>
            <person name="Hane J.K."/>
            <person name="Wiebenga A."/>
            <person name="He G."/>
            <person name="Mihaltcheva S."/>
            <person name="Pangilinan J."/>
            <person name="Lipzen A."/>
            <person name="Barry K."/>
            <person name="de Vries R.P."/>
            <person name="Grigoriev I.V."/>
            <person name="Idnurm A."/>
        </authorList>
    </citation>
    <scope>NUCLEOTIDE SEQUENCE [LARGE SCALE GENOMIC DNA]</scope>
    <source>
        <strain evidence="7 8">CBS 101075</strain>
    </source>
</reference>
<sequence length="923" mass="101719">MTEEDNPLDQPSSRPSMSDGSTTTSESNLRDGVYVTVLIGYHGQTDDGRLGIKFGKQKPWISSLAKYMQPRADRDTAKPRPETPVPEGDQFPLRLNIVIQVVGSRGDIQPFVALGKELRKHGHRVRLATHLTFRDDIKKEGLEFFNVGGDPEQLMAFMVQNPGLIPGMRTISSGGLLKRRRDMKTIFTGCWRSCFEPGDGTALNSSARNSNTDTTDQSVQPFVADVIIANPPVFVHLSCAERMGVPLNIMFTDVSGFNGSRMPWSPTQYFPHPLANIRPHSTKPSVANLASYGIVEVMMWEGLGDLINRFRRKELGLDPLDAIRAPTMNHRLQIPYAYLWSPSLLPKPQDWPDNIDVCGFQVLPGNSHYNPPEDLVAFLKAGDTPIYVGFGSIVVADPGKLTKVILDAVRQTGQRALISKGWSNLGSEETELPDNVFFLDKCPHDWLFQHVSCVVHHGGAGTTAAGLLLGRPTVIIPFFGDQPFWGSIVEKAGAGPPPVPYRRLTSERLAAAIMKALELPVRKSAEEIGQKMRLENGTAEAVRSFHRHLDVDALRCSICPNRPAVWWHRHLHIGLSAFAFSILMHRGHISPGDVNLYRAREYDTTRDPKGPISATAAVLYGIITDFIIGLVRVPEQIVDILPVADSKGTTRDYRIREWAMEHFADCMSNQQPKDGRRPVAQYEASHNNVEDGNANVNNPCQPSTKNQNGNVGGDGHGDMPTSGAGDTDNEINADQEIQKPPKVHSRKRRKLVYTRDKTARLAKHSLNFVLVIPTDVTLSMAKGFHNLPKLYHDTTVQKIPTVRGIGSGLGAAQKELVQGFYHGVTGLVTQPAQGFQQSGGKGLVKGIGKGLGGVIFKPAAGIWGLAGFPLDGLHKTLRKSLARDKSKEIVRSRITQGIQEMCAASHGEQAEVIRRWRELRERS</sequence>
<dbReference type="GO" id="GO:0005975">
    <property type="term" value="P:carbohydrate metabolic process"/>
    <property type="evidence" value="ECO:0007669"/>
    <property type="project" value="InterPro"/>
</dbReference>
<feature type="compositionally biased region" description="Basic and acidic residues" evidence="4">
    <location>
        <begin position="71"/>
        <end position="81"/>
    </location>
</feature>
<dbReference type="GO" id="GO:0006629">
    <property type="term" value="P:lipid metabolic process"/>
    <property type="evidence" value="ECO:0007669"/>
    <property type="project" value="UniProtKB-KW"/>
</dbReference>
<feature type="compositionally biased region" description="Polar residues" evidence="4">
    <location>
        <begin position="699"/>
        <end position="709"/>
    </location>
</feature>
<protein>
    <submittedName>
        <fullName evidence="7">Uncharacterized protein</fullName>
    </submittedName>
</protein>
<dbReference type="PANTHER" id="PTHR48050:SF13">
    <property type="entry name" value="STEROL 3-BETA-GLUCOSYLTRANSFERASE UGT80A2"/>
    <property type="match status" value="1"/>
</dbReference>
<dbReference type="PANTHER" id="PTHR48050">
    <property type="entry name" value="STEROL 3-BETA-GLUCOSYLTRANSFERASE"/>
    <property type="match status" value="1"/>
</dbReference>
<dbReference type="InterPro" id="IPR050426">
    <property type="entry name" value="Glycosyltransferase_28"/>
</dbReference>
<keyword evidence="2" id="KW-0808">Transferase</keyword>
<organism evidence="7 8">
    <name type="scientific">Byssochlamys spectabilis</name>
    <name type="common">Paecilomyces variotii</name>
    <dbReference type="NCBI Taxonomy" id="264951"/>
    <lineage>
        <taxon>Eukaryota</taxon>
        <taxon>Fungi</taxon>
        <taxon>Dikarya</taxon>
        <taxon>Ascomycota</taxon>
        <taxon>Pezizomycotina</taxon>
        <taxon>Eurotiomycetes</taxon>
        <taxon>Eurotiomycetidae</taxon>
        <taxon>Eurotiales</taxon>
        <taxon>Thermoascaceae</taxon>
        <taxon>Paecilomyces</taxon>
    </lineage>
</organism>
<gene>
    <name evidence="7" type="ORF">C8Q69DRAFT_443286</name>
</gene>
<dbReference type="InterPro" id="IPR002213">
    <property type="entry name" value="UDP_glucos_trans"/>
</dbReference>
<feature type="region of interest" description="Disordered" evidence="4">
    <location>
        <begin position="1"/>
        <end position="27"/>
    </location>
</feature>
<dbReference type="STRING" id="264951.A0A443HYF6"/>
<evidence type="ECO:0000259" key="5">
    <source>
        <dbReference type="Pfam" id="PF03033"/>
    </source>
</evidence>
<feature type="region of interest" description="Disordered" evidence="4">
    <location>
        <begin position="689"/>
        <end position="750"/>
    </location>
</feature>
<evidence type="ECO:0000313" key="7">
    <source>
        <dbReference type="EMBL" id="RWQ96878.1"/>
    </source>
</evidence>
<evidence type="ECO:0000256" key="2">
    <source>
        <dbReference type="ARBA" id="ARBA00022679"/>
    </source>
</evidence>
<feature type="compositionally biased region" description="Polar residues" evidence="4">
    <location>
        <begin position="9"/>
        <end position="27"/>
    </location>
</feature>
<feature type="compositionally biased region" description="Basic residues" evidence="4">
    <location>
        <begin position="741"/>
        <end position="750"/>
    </location>
</feature>
<dbReference type="EMBL" id="RCNU01000003">
    <property type="protein sequence ID" value="RWQ96878.1"/>
    <property type="molecule type" value="Genomic_DNA"/>
</dbReference>
<dbReference type="FunFam" id="3.40.50.2000:FF:000009">
    <property type="entry name" value="Sterol 3-beta-glucosyltransferase UGT80A2"/>
    <property type="match status" value="1"/>
</dbReference>
<dbReference type="GeneID" id="39598179"/>
<dbReference type="SUPFAM" id="SSF53756">
    <property type="entry name" value="UDP-Glycosyltransferase/glycogen phosphorylase"/>
    <property type="match status" value="1"/>
</dbReference>
<feature type="region of interest" description="Disordered" evidence="4">
    <location>
        <begin position="69"/>
        <end position="89"/>
    </location>
</feature>
<accession>A0A443HYF6</accession>
<dbReference type="VEuPathDB" id="FungiDB:C8Q69DRAFT_443286"/>
<dbReference type="InterPro" id="IPR010610">
    <property type="entry name" value="EryCIII-like_C"/>
</dbReference>
<evidence type="ECO:0000313" key="8">
    <source>
        <dbReference type="Proteomes" id="UP000283841"/>
    </source>
</evidence>
<dbReference type="FunFam" id="3.40.50.2000:FF:000268">
    <property type="entry name" value="Glycosyltransferase family 1 protein"/>
    <property type="match status" value="1"/>
</dbReference>
<keyword evidence="3" id="KW-0443">Lipid metabolism</keyword>
<evidence type="ECO:0000259" key="6">
    <source>
        <dbReference type="Pfam" id="PF06722"/>
    </source>
</evidence>
<name>A0A443HYF6_BYSSP</name>
<evidence type="ECO:0000256" key="1">
    <source>
        <dbReference type="ARBA" id="ARBA00004184"/>
    </source>
</evidence>
<dbReference type="CDD" id="cd03784">
    <property type="entry name" value="GT1_Gtf-like"/>
    <property type="match status" value="1"/>
</dbReference>
<feature type="domain" description="Glycosyltransferase family 28 N-terminal" evidence="5">
    <location>
        <begin position="97"/>
        <end position="247"/>
    </location>
</feature>
<dbReference type="RefSeq" id="XP_028486523.1">
    <property type="nucleotide sequence ID" value="XM_028628902.1"/>
</dbReference>
<dbReference type="Proteomes" id="UP000283841">
    <property type="component" value="Unassembled WGS sequence"/>
</dbReference>
<dbReference type="Gene3D" id="3.40.50.2000">
    <property type="entry name" value="Glycogen Phosphorylase B"/>
    <property type="match status" value="2"/>
</dbReference>
<dbReference type="GO" id="GO:0012505">
    <property type="term" value="C:endomembrane system"/>
    <property type="evidence" value="ECO:0007669"/>
    <property type="project" value="UniProtKB-SubCell"/>
</dbReference>
<dbReference type="Pfam" id="PF06722">
    <property type="entry name" value="EryCIII-like_C"/>
    <property type="match status" value="1"/>
</dbReference>
<dbReference type="InterPro" id="IPR004276">
    <property type="entry name" value="GlycoTrans_28_N"/>
</dbReference>
<proteinExistence type="predicted"/>
<evidence type="ECO:0000256" key="4">
    <source>
        <dbReference type="SAM" id="MobiDB-lite"/>
    </source>
</evidence>
<evidence type="ECO:0000256" key="3">
    <source>
        <dbReference type="ARBA" id="ARBA00023098"/>
    </source>
</evidence>
<comment type="subcellular location">
    <subcellularLocation>
        <location evidence="1">Endomembrane system</location>
        <topology evidence="1">Peripheral membrane protein</topology>
    </subcellularLocation>
</comment>
<dbReference type="GO" id="GO:0016906">
    <property type="term" value="F:sterol 3-beta-glucosyltransferase activity"/>
    <property type="evidence" value="ECO:0007669"/>
    <property type="project" value="UniProtKB-ARBA"/>
</dbReference>
<comment type="caution">
    <text evidence="7">The sequence shown here is derived from an EMBL/GenBank/DDBJ whole genome shotgun (WGS) entry which is preliminary data.</text>
</comment>
<dbReference type="Pfam" id="PF03033">
    <property type="entry name" value="Glyco_transf_28"/>
    <property type="match status" value="1"/>
</dbReference>
<keyword evidence="8" id="KW-1185">Reference proteome</keyword>
<feature type="domain" description="Erythromycin biosynthesis protein CIII-like C-terminal" evidence="6">
    <location>
        <begin position="427"/>
        <end position="534"/>
    </location>
</feature>
<dbReference type="AlphaFoldDB" id="A0A443HYF6"/>